<dbReference type="AlphaFoldDB" id="A0A9D4URI6"/>
<protein>
    <submittedName>
        <fullName evidence="1">Uncharacterized protein</fullName>
    </submittedName>
</protein>
<gene>
    <name evidence="1" type="ORF">GOP47_0012328</name>
    <name evidence="2" type="ORF">GOP47_0012933</name>
</gene>
<reference evidence="1" key="1">
    <citation type="submission" date="2021-01" db="EMBL/GenBank/DDBJ databases">
        <title>Adiantum capillus-veneris genome.</title>
        <authorList>
            <person name="Fang Y."/>
            <person name="Liao Q."/>
        </authorList>
    </citation>
    <scope>NUCLEOTIDE SEQUENCE</scope>
    <source>
        <strain evidence="1">H3</strain>
        <tissue evidence="1">Leaf</tissue>
    </source>
</reference>
<evidence type="ECO:0000313" key="1">
    <source>
        <dbReference type="EMBL" id="KAI5072222.1"/>
    </source>
</evidence>
<dbReference type="EMBL" id="JABFUD020000012">
    <property type="protein sequence ID" value="KAI5072827.1"/>
    <property type="molecule type" value="Genomic_DNA"/>
</dbReference>
<name>A0A9D4URI6_ADICA</name>
<organism evidence="1 3">
    <name type="scientific">Adiantum capillus-veneris</name>
    <name type="common">Maidenhair fern</name>
    <dbReference type="NCBI Taxonomy" id="13818"/>
    <lineage>
        <taxon>Eukaryota</taxon>
        <taxon>Viridiplantae</taxon>
        <taxon>Streptophyta</taxon>
        <taxon>Embryophyta</taxon>
        <taxon>Tracheophyta</taxon>
        <taxon>Polypodiopsida</taxon>
        <taxon>Polypodiidae</taxon>
        <taxon>Polypodiales</taxon>
        <taxon>Pteridineae</taxon>
        <taxon>Pteridaceae</taxon>
        <taxon>Vittarioideae</taxon>
        <taxon>Adiantum</taxon>
    </lineage>
</organism>
<keyword evidence="3" id="KW-1185">Reference proteome</keyword>
<sequence length="326" mass="35692">MVADAPARALVLFGDGLMESISPMHSHLHALAASGACGFLALRHCPPHLNDSGRSLFEMKQLLDVHPLINMMNKTRKSSTENTTIMELSIPSIAERFMGMKAALITNSETIARLGESLGFTVTNGKVGLSFTEQSICDAAPQLPTFANVAPELLQLLGLSTSENSDNFELVLLHVSGGSSDGASREYLNWIDAIIGEVRALMQPATKANDHLYLALVLSYATEAASQANLEGRELQSAHWHSLPTSIRSIRPQQTYKMKDGKPIDDVRDHHPMLVVHQMDGVTRRDLATSLGFEEFCKNGCNLTILADRFLHELAFKLWKAPKYGA</sequence>
<dbReference type="PANTHER" id="PTHR35506:SF1">
    <property type="entry name" value="OS02G0135600 PROTEIN"/>
    <property type="match status" value="1"/>
</dbReference>
<dbReference type="PANTHER" id="PTHR35506">
    <property type="entry name" value="OS02G0135600 PROTEIN"/>
    <property type="match status" value="1"/>
</dbReference>
<dbReference type="EMBL" id="JABFUD020000012">
    <property type="protein sequence ID" value="KAI5072222.1"/>
    <property type="molecule type" value="Genomic_DNA"/>
</dbReference>
<evidence type="ECO:0000313" key="3">
    <source>
        <dbReference type="Proteomes" id="UP000886520"/>
    </source>
</evidence>
<proteinExistence type="predicted"/>
<evidence type="ECO:0000313" key="2">
    <source>
        <dbReference type="EMBL" id="KAI5072827.1"/>
    </source>
</evidence>
<dbReference type="Proteomes" id="UP000886520">
    <property type="component" value="Chromosome 12"/>
</dbReference>
<dbReference type="OrthoDB" id="1891406at2759"/>
<comment type="caution">
    <text evidence="1">The sequence shown here is derived from an EMBL/GenBank/DDBJ whole genome shotgun (WGS) entry which is preliminary data.</text>
</comment>
<accession>A0A9D4URI6</accession>